<dbReference type="Gene3D" id="2.170.130.10">
    <property type="entry name" value="TonB-dependent receptor, plug domain"/>
    <property type="match status" value="1"/>
</dbReference>
<keyword evidence="9" id="KW-0675">Receptor</keyword>
<evidence type="ECO:0000256" key="6">
    <source>
        <dbReference type="ARBA" id="ARBA00023237"/>
    </source>
</evidence>
<dbReference type="InterPro" id="IPR023996">
    <property type="entry name" value="TonB-dep_OMP_SusC/RagA"/>
</dbReference>
<dbReference type="InterPro" id="IPR012910">
    <property type="entry name" value="Plug_dom"/>
</dbReference>
<evidence type="ECO:0000259" key="8">
    <source>
        <dbReference type="Pfam" id="PF07715"/>
    </source>
</evidence>
<keyword evidence="4 7" id="KW-0812">Transmembrane</keyword>
<dbReference type="KEGG" id="stha:NCTC11429_01196"/>
<dbReference type="InterPro" id="IPR023997">
    <property type="entry name" value="TonB-dep_OMP_SusC/RagA_CS"/>
</dbReference>
<dbReference type="InterPro" id="IPR008969">
    <property type="entry name" value="CarboxyPept-like_regulatory"/>
</dbReference>
<dbReference type="AlphaFoldDB" id="A0A4U9UN34"/>
<comment type="similarity">
    <text evidence="7">Belongs to the TonB-dependent receptor family.</text>
</comment>
<dbReference type="InterPro" id="IPR039426">
    <property type="entry name" value="TonB-dep_rcpt-like"/>
</dbReference>
<evidence type="ECO:0000256" key="1">
    <source>
        <dbReference type="ARBA" id="ARBA00004571"/>
    </source>
</evidence>
<dbReference type="EMBL" id="LR590484">
    <property type="protein sequence ID" value="VTR33599.1"/>
    <property type="molecule type" value="Genomic_DNA"/>
</dbReference>
<gene>
    <name evidence="9" type="ORF">NCTC11429_01196</name>
</gene>
<dbReference type="Gene3D" id="2.40.170.20">
    <property type="entry name" value="TonB-dependent receptor, beta-barrel domain"/>
    <property type="match status" value="1"/>
</dbReference>
<dbReference type="Pfam" id="PF13715">
    <property type="entry name" value="CarbopepD_reg_2"/>
    <property type="match status" value="1"/>
</dbReference>
<sequence>MIYFTRKVGFLIGLAFLFTLNVAFAQNKLQVRGQVLNAVDRKPLGGVTISDQEANNAVSTNAEGRFQISVPPGSRLLFSFVGFDSKELVAENETVTVLLSPSTNVLEDVVVIGYGSVRRKDVTTAIASVSTQDLEKRPIVNVGQAIQGKAAGVAVMQPNGTPGAEMSIRVRGTTSFNASNAPLYVVDGVPVDNIKFLTPADVADIQILKDASSAAIYGSRAANGVVLITTKTGRSGQAKISVNAQYTANVVDNTFQVLNVQQYRELQNEIGLVSLPEGLTDQTDWFKEAYQTGIQQNYQFSVTDGTEKLRYFLSGGYLNEKGTLEGSFFKRYNFRANVDNQVRKWLKVSANINYADYNDNGIISGTGANRGGVVLSVINTPTYAPVWDPLNPEQYYNNFYGVSGITSPAENLARSKYNNNRENRLLATGSALISFWPELTLKSAFTMDRRNAIKTVFLDPISTTYGRSQHGTGSDLRNMNTVLTWDNVLTYTKAFGSHHLEAMGGSSWTDSKYTNSYINGSHFRDEVIQTLNAANKIAWDNTGSGGSAWGIMSYFARAMYNYDGKYLLTANMRADGSSKLHPDHRWGYFPSVSAAWRLSSEGFMENITWINDLKLRGGWGETGNQSGVGDYAYLQRYNFKRFEWYNDLYKEAVPAIVPANLRTKDLTWETTSQANIGIDFSVLNNRLTLAADYYHKKTTDMLMWVTLPASASTISTSIQRNEGEMTNKGFEFAVDSKNLTQGFVWNTNFNISFNKNRLDKLETKQIYDDAVTSENVNEKVVRNTPGRPLGNFFGYISEGVDPETGNLRYLDVNGDGKVTVTDQTFIGNPNPKFTYGMTNSFSWKNIDLSIFIQGTYGNDIYNASRMETEGMYDGKNQTTRVLDRWRVPGQMTDVPKAGFNIKNSTYFVEDGSYLRVKNISLGYTIAPERLKRIGIQKLQPYFSASNLLTWTKYSGMDPEVNQYGDSGAVQGIDWGTYPHSRSFVLGINIEF</sequence>
<keyword evidence="2 7" id="KW-0813">Transport</keyword>
<evidence type="ECO:0000256" key="4">
    <source>
        <dbReference type="ARBA" id="ARBA00022692"/>
    </source>
</evidence>
<keyword evidence="5 7" id="KW-0472">Membrane</keyword>
<organism evidence="9 10">
    <name type="scientific">Sphingobacterium thalpophilum</name>
    <dbReference type="NCBI Taxonomy" id="259"/>
    <lineage>
        <taxon>Bacteria</taxon>
        <taxon>Pseudomonadati</taxon>
        <taxon>Bacteroidota</taxon>
        <taxon>Sphingobacteriia</taxon>
        <taxon>Sphingobacteriales</taxon>
        <taxon>Sphingobacteriaceae</taxon>
        <taxon>Sphingobacterium</taxon>
    </lineage>
</organism>
<evidence type="ECO:0000256" key="7">
    <source>
        <dbReference type="PROSITE-ProRule" id="PRU01360"/>
    </source>
</evidence>
<dbReference type="RefSeq" id="WP_028070776.1">
    <property type="nucleotide sequence ID" value="NZ_LR590484.1"/>
</dbReference>
<dbReference type="SUPFAM" id="SSF49464">
    <property type="entry name" value="Carboxypeptidase regulatory domain-like"/>
    <property type="match status" value="1"/>
</dbReference>
<protein>
    <submittedName>
        <fullName evidence="9">Outer membrane cobalamin receptor protein</fullName>
    </submittedName>
</protein>
<proteinExistence type="inferred from homology"/>
<evidence type="ECO:0000256" key="2">
    <source>
        <dbReference type="ARBA" id="ARBA00022448"/>
    </source>
</evidence>
<reference evidence="9 10" key="1">
    <citation type="submission" date="2019-05" db="EMBL/GenBank/DDBJ databases">
        <authorList>
            <consortium name="Pathogen Informatics"/>
        </authorList>
    </citation>
    <scope>NUCLEOTIDE SEQUENCE [LARGE SCALE GENOMIC DNA]</scope>
    <source>
        <strain evidence="9 10">NCTC11429</strain>
    </source>
</reference>
<dbReference type="Gene3D" id="2.60.40.1120">
    <property type="entry name" value="Carboxypeptidase-like, regulatory domain"/>
    <property type="match status" value="1"/>
</dbReference>
<dbReference type="NCBIfam" id="TIGR04057">
    <property type="entry name" value="SusC_RagA_signa"/>
    <property type="match status" value="1"/>
</dbReference>
<dbReference type="GO" id="GO:0009279">
    <property type="term" value="C:cell outer membrane"/>
    <property type="evidence" value="ECO:0007669"/>
    <property type="project" value="UniProtKB-SubCell"/>
</dbReference>
<dbReference type="NCBIfam" id="TIGR04056">
    <property type="entry name" value="OMP_RagA_SusC"/>
    <property type="match status" value="1"/>
</dbReference>
<evidence type="ECO:0000256" key="5">
    <source>
        <dbReference type="ARBA" id="ARBA00023136"/>
    </source>
</evidence>
<evidence type="ECO:0000313" key="9">
    <source>
        <dbReference type="EMBL" id="VTR33599.1"/>
    </source>
</evidence>
<dbReference type="STRING" id="1123265.GCA_000686625_04113"/>
<name>A0A4U9UN34_9SPHI</name>
<dbReference type="PROSITE" id="PS52016">
    <property type="entry name" value="TONB_DEPENDENT_REC_3"/>
    <property type="match status" value="1"/>
</dbReference>
<comment type="subcellular location">
    <subcellularLocation>
        <location evidence="1 7">Cell outer membrane</location>
        <topology evidence="1 7">Multi-pass membrane protein</topology>
    </subcellularLocation>
</comment>
<dbReference type="GeneID" id="78461968"/>
<keyword evidence="3 7" id="KW-1134">Transmembrane beta strand</keyword>
<dbReference type="Pfam" id="PF07715">
    <property type="entry name" value="Plug"/>
    <property type="match status" value="1"/>
</dbReference>
<evidence type="ECO:0000256" key="3">
    <source>
        <dbReference type="ARBA" id="ARBA00022452"/>
    </source>
</evidence>
<dbReference type="FunFam" id="2.170.130.10:FF:000008">
    <property type="entry name" value="SusC/RagA family TonB-linked outer membrane protein"/>
    <property type="match status" value="1"/>
</dbReference>
<dbReference type="InterPro" id="IPR037066">
    <property type="entry name" value="Plug_dom_sf"/>
</dbReference>
<feature type="domain" description="TonB-dependent receptor plug" evidence="8">
    <location>
        <begin position="119"/>
        <end position="225"/>
    </location>
</feature>
<accession>A0A4U9UN34</accession>
<evidence type="ECO:0000313" key="10">
    <source>
        <dbReference type="Proteomes" id="UP000308196"/>
    </source>
</evidence>
<dbReference type="InterPro" id="IPR036942">
    <property type="entry name" value="Beta-barrel_TonB_sf"/>
</dbReference>
<dbReference type="Proteomes" id="UP000308196">
    <property type="component" value="Chromosome"/>
</dbReference>
<keyword evidence="6 7" id="KW-0998">Cell outer membrane</keyword>
<dbReference type="SUPFAM" id="SSF56935">
    <property type="entry name" value="Porins"/>
    <property type="match status" value="1"/>
</dbReference>